<evidence type="ECO:0000313" key="1">
    <source>
        <dbReference type="EMBL" id="GBP93813.1"/>
    </source>
</evidence>
<dbReference type="AlphaFoldDB" id="A0A4C2A3J5"/>
<reference evidence="1 2" key="1">
    <citation type="journal article" date="2019" name="Commun. Biol.">
        <title>The bagworm genome reveals a unique fibroin gene that provides high tensile strength.</title>
        <authorList>
            <person name="Kono N."/>
            <person name="Nakamura H."/>
            <person name="Ohtoshi R."/>
            <person name="Tomita M."/>
            <person name="Numata K."/>
            <person name="Arakawa K."/>
        </authorList>
    </citation>
    <scope>NUCLEOTIDE SEQUENCE [LARGE SCALE GENOMIC DNA]</scope>
</reference>
<accession>A0A4C2A3J5</accession>
<comment type="caution">
    <text evidence="1">The sequence shown here is derived from an EMBL/GenBank/DDBJ whole genome shotgun (WGS) entry which is preliminary data.</text>
</comment>
<organism evidence="1 2">
    <name type="scientific">Eumeta variegata</name>
    <name type="common">Bagworm moth</name>
    <name type="synonym">Eumeta japonica</name>
    <dbReference type="NCBI Taxonomy" id="151549"/>
    <lineage>
        <taxon>Eukaryota</taxon>
        <taxon>Metazoa</taxon>
        <taxon>Ecdysozoa</taxon>
        <taxon>Arthropoda</taxon>
        <taxon>Hexapoda</taxon>
        <taxon>Insecta</taxon>
        <taxon>Pterygota</taxon>
        <taxon>Neoptera</taxon>
        <taxon>Endopterygota</taxon>
        <taxon>Lepidoptera</taxon>
        <taxon>Glossata</taxon>
        <taxon>Ditrysia</taxon>
        <taxon>Tineoidea</taxon>
        <taxon>Psychidae</taxon>
        <taxon>Oiketicinae</taxon>
        <taxon>Eumeta</taxon>
    </lineage>
</organism>
<proteinExistence type="predicted"/>
<sequence>MVAIYRWHFSLRISTANITHEGHGCALCIFPHSHSFVGHPRPQWLQARDGRLTLASFSGVFSSGIRPRRIQVDSGPSGRGPFSEVLSLVSSADQALPSDWGRRLDQFSWERSAARRPLVRLCNVPEKFMGALIGEVVPSVEYVLDEFLYGFDAEVASDNII</sequence>
<gene>
    <name evidence="1" type="ORF">EVAR_59356_1</name>
</gene>
<protein>
    <submittedName>
        <fullName evidence="1">Uncharacterized protein</fullName>
    </submittedName>
</protein>
<dbReference type="Proteomes" id="UP000299102">
    <property type="component" value="Unassembled WGS sequence"/>
</dbReference>
<name>A0A4C2A3J5_EUMVA</name>
<keyword evidence="2" id="KW-1185">Reference proteome</keyword>
<evidence type="ECO:0000313" key="2">
    <source>
        <dbReference type="Proteomes" id="UP000299102"/>
    </source>
</evidence>
<dbReference type="EMBL" id="BGZK01002421">
    <property type="protein sequence ID" value="GBP93813.1"/>
    <property type="molecule type" value="Genomic_DNA"/>
</dbReference>